<evidence type="ECO:0000256" key="7">
    <source>
        <dbReference type="ARBA" id="ARBA00022777"/>
    </source>
</evidence>
<dbReference type="PANTHER" id="PTHR22618:SF2">
    <property type="entry name" value="PROTEIN O-MANNOSE KINASE"/>
    <property type="match status" value="1"/>
</dbReference>
<comment type="function">
    <text evidence="13">Protein O-mannose kinase that specifically mediates phosphorylation at the 6-position of an O-mannose of the trisaccharide (N-acetylgalactosamine (GalNAc)-beta-1,3-N-acetylglucosamine (GlcNAc)-beta-1,4-mannose) to generate phosphorylated O-mannosyl trisaccharide (N-acetylgalactosamine-beta-1,3-N-acetylglucosamine-beta-1,4-(phosphate-6-)mannose). Phosphorylated O-mannosyl trisaccharide is a carbohydrate structure present in alpha-dystroglycan (DAG1), which is required for binding laminin G-like domain-containing extracellular proteins with high affinity. Only shows kinase activity when the GalNAc-beta-3-GlcNAc-beta-terminus is linked to the 4-position of O-mannose, suggesting that this disaccharide serves as the substrate recognition motif.</text>
</comment>
<evidence type="ECO:0000256" key="4">
    <source>
        <dbReference type="ARBA" id="ARBA00022679"/>
    </source>
</evidence>
<dbReference type="Proteomes" id="UP000694888">
    <property type="component" value="Unplaced"/>
</dbReference>
<keyword evidence="9" id="KW-0067">ATP-binding</keyword>
<comment type="catalytic activity">
    <reaction evidence="14">
        <text>3-O-[beta-D-GalNAc-(1-&gt;3)-beta-D-GlcNAc-(1-&gt;4)-alpha-D-Man]-L-Thr-[protein] + ATP = 3-O-[beta-D-GalNAc-(1-&gt;3)-beta-D-GlcNAc-(1-&gt;4)-(O-6-P-alpha-D-Man)]-Thr-[protein] + ADP + H(+)</text>
        <dbReference type="Rhea" id="RHEA:52616"/>
        <dbReference type="Rhea" id="RHEA-COMP:13308"/>
        <dbReference type="Rhea" id="RHEA-COMP:13309"/>
        <dbReference type="ChEBI" id="CHEBI:15378"/>
        <dbReference type="ChEBI" id="CHEBI:30616"/>
        <dbReference type="ChEBI" id="CHEBI:136709"/>
        <dbReference type="ChEBI" id="CHEBI:136710"/>
        <dbReference type="ChEBI" id="CHEBI:456216"/>
        <dbReference type="EC" id="2.7.1.183"/>
    </reaction>
</comment>
<reference evidence="20" key="1">
    <citation type="submission" date="2025-08" db="UniProtKB">
        <authorList>
            <consortium name="RefSeq"/>
        </authorList>
    </citation>
    <scope>IDENTIFICATION</scope>
</reference>
<keyword evidence="7 20" id="KW-0418">Kinase</keyword>
<dbReference type="EC" id="2.7.1.183" evidence="2"/>
<dbReference type="SMART" id="SM00220">
    <property type="entry name" value="S_TKc"/>
    <property type="match status" value="1"/>
</dbReference>
<dbReference type="InterPro" id="IPR001245">
    <property type="entry name" value="Ser-Thr/Tyr_kinase_cat_dom"/>
</dbReference>
<evidence type="ECO:0000256" key="16">
    <source>
        <dbReference type="ARBA" id="ARBA00030430"/>
    </source>
</evidence>
<keyword evidence="12 17" id="KW-0472">Membrane</keyword>
<dbReference type="PANTHER" id="PTHR22618">
    <property type="entry name" value="PROTEIN O-MANNOSE KINASE"/>
    <property type="match status" value="1"/>
</dbReference>
<dbReference type="GO" id="GO:0016301">
    <property type="term" value="F:kinase activity"/>
    <property type="evidence" value="ECO:0007669"/>
    <property type="project" value="UniProtKB-KW"/>
</dbReference>
<keyword evidence="6" id="KW-0547">Nucleotide-binding</keyword>
<dbReference type="SUPFAM" id="SSF56112">
    <property type="entry name" value="Protein kinase-like (PK-like)"/>
    <property type="match status" value="1"/>
</dbReference>
<keyword evidence="11 17" id="KW-1133">Transmembrane helix</keyword>
<evidence type="ECO:0000256" key="11">
    <source>
        <dbReference type="ARBA" id="ARBA00022989"/>
    </source>
</evidence>
<evidence type="ECO:0000313" key="20">
    <source>
        <dbReference type="RefSeq" id="XP_005091102.1"/>
    </source>
</evidence>
<keyword evidence="19" id="KW-1185">Reference proteome</keyword>
<evidence type="ECO:0000259" key="18">
    <source>
        <dbReference type="PROSITE" id="PS50011"/>
    </source>
</evidence>
<evidence type="ECO:0000256" key="9">
    <source>
        <dbReference type="ARBA" id="ARBA00022840"/>
    </source>
</evidence>
<feature type="transmembrane region" description="Helical" evidence="17">
    <location>
        <begin position="7"/>
        <end position="28"/>
    </location>
</feature>
<dbReference type="PROSITE" id="PS50011">
    <property type="entry name" value="PROTEIN_KINASE_DOM"/>
    <property type="match status" value="1"/>
</dbReference>
<dbReference type="InterPro" id="IPR000719">
    <property type="entry name" value="Prot_kinase_dom"/>
</dbReference>
<dbReference type="RefSeq" id="XP_005091102.1">
    <property type="nucleotide sequence ID" value="XM_005091045.3"/>
</dbReference>
<dbReference type="Gene3D" id="1.10.510.10">
    <property type="entry name" value="Transferase(Phosphotransferase) domain 1"/>
    <property type="match status" value="1"/>
</dbReference>
<name>A0ABM0JDC8_APLCA</name>
<evidence type="ECO:0000256" key="10">
    <source>
        <dbReference type="ARBA" id="ARBA00022968"/>
    </source>
</evidence>
<evidence type="ECO:0000256" key="2">
    <source>
        <dbReference type="ARBA" id="ARBA00011932"/>
    </source>
</evidence>
<protein>
    <recommendedName>
        <fullName evidence="3">Protein O-mannose kinase</fullName>
        <ecNumber evidence="2">2.7.1.183</ecNumber>
    </recommendedName>
    <alternativeName>
        <fullName evidence="16">Protein kinase-like protein SgK196</fullName>
    </alternativeName>
    <alternativeName>
        <fullName evidence="15">Sugen kinase 196</fullName>
    </alternativeName>
</protein>
<evidence type="ECO:0000256" key="14">
    <source>
        <dbReference type="ARBA" id="ARBA00029343"/>
    </source>
</evidence>
<accession>A0ABM0JDC8</accession>
<feature type="domain" description="Protein kinase" evidence="18">
    <location>
        <begin position="71"/>
        <end position="340"/>
    </location>
</feature>
<sequence>MYITSHLSIKVFVGALTLAAVGVFFSSWRNESCREASNHAMLQCPVGFFILPNMTSCHAWLTCTDIFDSITATNLLLGQGAVKLVYLGKWRDKEVALSYLMDDSMFEDFQHNVQMLRQLTPRPSASHKWLVQLVGWCFQQDPPVLITEFHPMGTADNVHKMLHEQFTDNNTLSVRFKLCLDFVRTLEILHNQNTGSRVLCDSNDPQKALSQFLLSTNFRLTLNDVDALPLVKKTLGQLVKCGHRELTGDYIAPEQLWPFEDIPYDDTAMPGYDEKIDIWKIPDVCNKLIQGCNGAASLKLHLFDVHSKCKSLSPSERPTAKEVLESYLTVMKKLNLGNKC</sequence>
<evidence type="ECO:0000256" key="5">
    <source>
        <dbReference type="ARBA" id="ARBA00022692"/>
    </source>
</evidence>
<dbReference type="Pfam" id="PF07714">
    <property type="entry name" value="PK_Tyr_Ser-Thr"/>
    <property type="match status" value="1"/>
</dbReference>
<evidence type="ECO:0000256" key="17">
    <source>
        <dbReference type="SAM" id="Phobius"/>
    </source>
</evidence>
<dbReference type="InterPro" id="IPR011009">
    <property type="entry name" value="Kinase-like_dom_sf"/>
</dbReference>
<proteinExistence type="predicted"/>
<keyword evidence="5 17" id="KW-0812">Transmembrane</keyword>
<keyword evidence="10" id="KW-0735">Signal-anchor</keyword>
<gene>
    <name evidence="20" type="primary">LOC101852819</name>
</gene>
<evidence type="ECO:0000256" key="13">
    <source>
        <dbReference type="ARBA" id="ARBA00025665"/>
    </source>
</evidence>
<evidence type="ECO:0000256" key="6">
    <source>
        <dbReference type="ARBA" id="ARBA00022741"/>
    </source>
</evidence>
<dbReference type="GeneID" id="101852819"/>
<comment type="subcellular location">
    <subcellularLocation>
        <location evidence="1">Endoplasmic reticulum membrane</location>
        <topology evidence="1">Single-pass type II membrane protein</topology>
    </subcellularLocation>
</comment>
<evidence type="ECO:0000256" key="15">
    <source>
        <dbReference type="ARBA" id="ARBA00030304"/>
    </source>
</evidence>
<evidence type="ECO:0000256" key="3">
    <source>
        <dbReference type="ARBA" id="ARBA00015906"/>
    </source>
</evidence>
<keyword evidence="4" id="KW-0808">Transferase</keyword>
<organism evidence="19 20">
    <name type="scientific">Aplysia californica</name>
    <name type="common">California sea hare</name>
    <dbReference type="NCBI Taxonomy" id="6500"/>
    <lineage>
        <taxon>Eukaryota</taxon>
        <taxon>Metazoa</taxon>
        <taxon>Spiralia</taxon>
        <taxon>Lophotrochozoa</taxon>
        <taxon>Mollusca</taxon>
        <taxon>Gastropoda</taxon>
        <taxon>Heterobranchia</taxon>
        <taxon>Euthyneura</taxon>
        <taxon>Tectipleura</taxon>
        <taxon>Aplysiida</taxon>
        <taxon>Aplysioidea</taxon>
        <taxon>Aplysiidae</taxon>
        <taxon>Aplysia</taxon>
    </lineage>
</organism>
<evidence type="ECO:0000256" key="8">
    <source>
        <dbReference type="ARBA" id="ARBA00022824"/>
    </source>
</evidence>
<dbReference type="InterPro" id="IPR039318">
    <property type="entry name" value="POMK"/>
</dbReference>
<evidence type="ECO:0000256" key="1">
    <source>
        <dbReference type="ARBA" id="ARBA00004648"/>
    </source>
</evidence>
<evidence type="ECO:0000256" key="12">
    <source>
        <dbReference type="ARBA" id="ARBA00023136"/>
    </source>
</evidence>
<keyword evidence="8" id="KW-0256">Endoplasmic reticulum</keyword>
<evidence type="ECO:0000313" key="19">
    <source>
        <dbReference type="Proteomes" id="UP000694888"/>
    </source>
</evidence>